<dbReference type="InterPro" id="IPR024191">
    <property type="entry name" value="Peptidase_M61"/>
</dbReference>
<dbReference type="PIRSF" id="PIRSF016493">
    <property type="entry name" value="Glycyl_aminpptds"/>
    <property type="match status" value="1"/>
</dbReference>
<keyword evidence="4" id="KW-1185">Reference proteome</keyword>
<accession>A0ABU5QKQ6</accession>
<protein>
    <submittedName>
        <fullName evidence="3">PDZ domain-containing protein</fullName>
    </submittedName>
</protein>
<sequence length="603" mass="68103">MKKKSILAVFLLICQFLRAQTPISQPKIEYALSMEQPSSHYFNVSMKVSNLDLKTKAQGYIDFKMAVWTPGSYLIREYAKNVESVKATSKTSLLKADKINKNTWRVLIDKNTSEVSISYKVYAYELSVRTSFLDDSHGYLNPASVFLYVNAWKQVPSTLIIKPYEGWTSVSTGLKNIGTFTYQADNLDILIDSPIEIGTQKVLSFDVSGVPHKIAMYGEAKFDDAKVTADFKKVCEAAMSVVGEHPCKDYTFLIHNLAAGGGGLEHLNSTTCQTSRSSYSDPKRYQGLLNLIAHEYFHLWNVKRIRPKALGPFDYENENYTHMLWFSEGCTSFYATYILRKANLNTPEEYMSAYASEINTIENQPGNKVQSVAESSWDAWIKYYRQNENSRNSTISYYDKGAVLGGVLNLAILESTKGAKNLDDVMKALYNEYYKKLGRGFTDEEFQKTVEAVAGKKMDDFFQKYIFGTEAISYNTYLSAVGMTLVDKNAEKNEPYLGAEFRAASGLKITGVIKESPAYIDGLNVNDEILQIDGLTISKSDEVLKAISNKKIGDLMAVKVRRDGLEKTYSIKIQRNPTKNFVLEALPTQTEEQKALYKKWLFL</sequence>
<dbReference type="RefSeq" id="WP_323247635.1">
    <property type="nucleotide sequence ID" value="NZ_JAYFUL010000006.1"/>
</dbReference>
<dbReference type="Gene3D" id="2.60.40.3650">
    <property type="match status" value="1"/>
</dbReference>
<dbReference type="InterPro" id="IPR027268">
    <property type="entry name" value="Peptidase_M4/M1_CTD_sf"/>
</dbReference>
<reference evidence="3 4" key="1">
    <citation type="submission" date="2023-12" db="EMBL/GenBank/DDBJ databases">
        <title>Novel species of the genus Arcicella isolated from rivers.</title>
        <authorList>
            <person name="Lu H."/>
        </authorList>
    </citation>
    <scope>NUCLEOTIDE SEQUENCE [LARGE SCALE GENOMIC DNA]</scope>
    <source>
        <strain evidence="3 4">LMG 21963</strain>
    </source>
</reference>
<feature type="domain" description="PDZ" evidence="2">
    <location>
        <begin position="483"/>
        <end position="545"/>
    </location>
</feature>
<evidence type="ECO:0000313" key="4">
    <source>
        <dbReference type="Proteomes" id="UP001304671"/>
    </source>
</evidence>
<name>A0ABU5QKQ6_9BACT</name>
<dbReference type="Pfam" id="PF17899">
    <property type="entry name" value="Peptidase_M61_N"/>
    <property type="match status" value="1"/>
</dbReference>
<comment type="caution">
    <text evidence="3">The sequence shown here is derived from an EMBL/GenBank/DDBJ whole genome shotgun (WGS) entry which is preliminary data.</text>
</comment>
<feature type="signal peptide" evidence="1">
    <location>
        <begin position="1"/>
        <end position="19"/>
    </location>
</feature>
<dbReference type="InterPro" id="IPR007963">
    <property type="entry name" value="Peptidase_M61_catalytic"/>
</dbReference>
<organism evidence="3 4">
    <name type="scientific">Arcicella aquatica</name>
    <dbReference type="NCBI Taxonomy" id="217141"/>
    <lineage>
        <taxon>Bacteria</taxon>
        <taxon>Pseudomonadati</taxon>
        <taxon>Bacteroidota</taxon>
        <taxon>Cytophagia</taxon>
        <taxon>Cytophagales</taxon>
        <taxon>Flectobacillaceae</taxon>
        <taxon>Arcicella</taxon>
    </lineage>
</organism>
<dbReference type="InterPro" id="IPR001478">
    <property type="entry name" value="PDZ"/>
</dbReference>
<proteinExistence type="predicted"/>
<dbReference type="Pfam" id="PF13180">
    <property type="entry name" value="PDZ_2"/>
    <property type="match status" value="1"/>
</dbReference>
<dbReference type="PROSITE" id="PS50106">
    <property type="entry name" value="PDZ"/>
    <property type="match status" value="1"/>
</dbReference>
<dbReference type="Proteomes" id="UP001304671">
    <property type="component" value="Unassembled WGS sequence"/>
</dbReference>
<dbReference type="InterPro" id="IPR036034">
    <property type="entry name" value="PDZ_sf"/>
</dbReference>
<keyword evidence="1" id="KW-0732">Signal</keyword>
<evidence type="ECO:0000259" key="2">
    <source>
        <dbReference type="PROSITE" id="PS50106"/>
    </source>
</evidence>
<dbReference type="SMART" id="SM00228">
    <property type="entry name" value="PDZ"/>
    <property type="match status" value="1"/>
</dbReference>
<dbReference type="Pfam" id="PF05299">
    <property type="entry name" value="Peptidase_M61"/>
    <property type="match status" value="1"/>
</dbReference>
<gene>
    <name evidence="3" type="ORF">VB264_06040</name>
</gene>
<dbReference type="CDD" id="cd06779">
    <property type="entry name" value="cpPDZ_Deg_HtrA-like"/>
    <property type="match status" value="1"/>
</dbReference>
<dbReference type="SUPFAM" id="SSF55486">
    <property type="entry name" value="Metalloproteases ('zincins'), catalytic domain"/>
    <property type="match status" value="1"/>
</dbReference>
<evidence type="ECO:0000313" key="3">
    <source>
        <dbReference type="EMBL" id="MEA5257334.1"/>
    </source>
</evidence>
<dbReference type="SUPFAM" id="SSF50156">
    <property type="entry name" value="PDZ domain-like"/>
    <property type="match status" value="1"/>
</dbReference>
<dbReference type="Gene3D" id="2.30.42.10">
    <property type="match status" value="1"/>
</dbReference>
<evidence type="ECO:0000256" key="1">
    <source>
        <dbReference type="SAM" id="SignalP"/>
    </source>
</evidence>
<dbReference type="EMBL" id="JAYFUL010000006">
    <property type="protein sequence ID" value="MEA5257334.1"/>
    <property type="molecule type" value="Genomic_DNA"/>
</dbReference>
<dbReference type="InterPro" id="IPR040756">
    <property type="entry name" value="Peptidase_M61_N"/>
</dbReference>
<dbReference type="Gene3D" id="1.10.390.10">
    <property type="entry name" value="Neutral Protease Domain 2"/>
    <property type="match status" value="1"/>
</dbReference>
<feature type="chain" id="PRO_5045726099" evidence="1">
    <location>
        <begin position="20"/>
        <end position="603"/>
    </location>
</feature>